<accession>A0ABD1D6M2</accession>
<gene>
    <name evidence="1" type="ORF">pipiens_011360</name>
</gene>
<proteinExistence type="predicted"/>
<keyword evidence="2" id="KW-1185">Reference proteome</keyword>
<dbReference type="AlphaFoldDB" id="A0ABD1D6M2"/>
<evidence type="ECO:0000313" key="2">
    <source>
        <dbReference type="Proteomes" id="UP001562425"/>
    </source>
</evidence>
<name>A0ABD1D6M2_CULPP</name>
<organism evidence="1 2">
    <name type="scientific">Culex pipiens pipiens</name>
    <name type="common">Northern house mosquito</name>
    <dbReference type="NCBI Taxonomy" id="38569"/>
    <lineage>
        <taxon>Eukaryota</taxon>
        <taxon>Metazoa</taxon>
        <taxon>Ecdysozoa</taxon>
        <taxon>Arthropoda</taxon>
        <taxon>Hexapoda</taxon>
        <taxon>Insecta</taxon>
        <taxon>Pterygota</taxon>
        <taxon>Neoptera</taxon>
        <taxon>Endopterygota</taxon>
        <taxon>Diptera</taxon>
        <taxon>Nematocera</taxon>
        <taxon>Culicoidea</taxon>
        <taxon>Culicidae</taxon>
        <taxon>Culicinae</taxon>
        <taxon>Culicini</taxon>
        <taxon>Culex</taxon>
        <taxon>Culex</taxon>
    </lineage>
</organism>
<sequence>MYNLKPVTAFRRFPTSNKGRHLFDLFYDPEDLGNCIELDSKAVALLYGAENIRESRCINPVLEFDEITQICNYHAFEQLRFTTIANDTVLVEDLSPHVPPGTRMIFRSAVEPSGHETGQKPKCQCRVLRRDWAHYKRCIRHHRQQIESAVQIQRAREKVVKEFRIGLTILVASCFCTMVNNYLSVHVDITCQRKSGVLFIYDTKNVLGSRCINHVSLEDGLAQACNYHAHEQVRFTAIGNDTVLVEDLAPFLPPGTRMIFRKVANASVRHQSPKCQCRILRRDSAKGVRCVQYHQRLLDEAEQLREIRRRIAQEFWTALGILVVSCSCTVVVKCWATRKINEVE</sequence>
<dbReference type="EMBL" id="JBEHCU010007209">
    <property type="protein sequence ID" value="KAL1395292.1"/>
    <property type="molecule type" value="Genomic_DNA"/>
</dbReference>
<comment type="caution">
    <text evidence="1">The sequence shown here is derived from an EMBL/GenBank/DDBJ whole genome shotgun (WGS) entry which is preliminary data.</text>
</comment>
<protein>
    <submittedName>
        <fullName evidence="1">Uncharacterized protein</fullName>
    </submittedName>
</protein>
<reference evidence="1 2" key="1">
    <citation type="submission" date="2024-05" db="EMBL/GenBank/DDBJ databases">
        <title>Culex pipiens pipiens assembly and annotation.</title>
        <authorList>
            <person name="Alout H."/>
            <person name="Durand T."/>
        </authorList>
    </citation>
    <scope>NUCLEOTIDE SEQUENCE [LARGE SCALE GENOMIC DNA]</scope>
    <source>
        <strain evidence="1">HA-2024</strain>
        <tissue evidence="1">Whole body</tissue>
    </source>
</reference>
<evidence type="ECO:0000313" key="1">
    <source>
        <dbReference type="EMBL" id="KAL1395292.1"/>
    </source>
</evidence>
<dbReference type="Proteomes" id="UP001562425">
    <property type="component" value="Unassembled WGS sequence"/>
</dbReference>